<dbReference type="PANTHER" id="PTHR47310:SF2">
    <property type="entry name" value="PROTEIN FLUORESCENT IN BLUE LIGHT, CHLOROPLASTIC"/>
    <property type="match status" value="1"/>
</dbReference>
<dbReference type="Proteomes" id="UP000198341">
    <property type="component" value="Chromosome 5"/>
</dbReference>
<name>K8EES1_9CHLO</name>
<dbReference type="STRING" id="41875.K8EES1"/>
<dbReference type="AlphaFoldDB" id="K8EES1"/>
<protein>
    <submittedName>
        <fullName evidence="3">Uncharacterized protein</fullName>
    </submittedName>
</protein>
<evidence type="ECO:0000256" key="1">
    <source>
        <dbReference type="SAM" id="Coils"/>
    </source>
</evidence>
<keyword evidence="1" id="KW-0175">Coiled coil</keyword>
<evidence type="ECO:0000256" key="2">
    <source>
        <dbReference type="SAM" id="MobiDB-lite"/>
    </source>
</evidence>
<reference evidence="3 4" key="1">
    <citation type="submission" date="2011-10" db="EMBL/GenBank/DDBJ databases">
        <authorList>
            <person name="Genoscope - CEA"/>
        </authorList>
    </citation>
    <scope>NUCLEOTIDE SEQUENCE [LARGE SCALE GENOMIC DNA]</scope>
    <source>
        <strain evidence="3 4">RCC 1105</strain>
    </source>
</reference>
<feature type="compositionally biased region" description="Basic and acidic residues" evidence="2">
    <location>
        <begin position="63"/>
        <end position="81"/>
    </location>
</feature>
<dbReference type="PANTHER" id="PTHR47310">
    <property type="entry name" value="PROTEIN FLUORESCENT IN BLUE LIGHT, CHLOROPLASTIC"/>
    <property type="match status" value="1"/>
</dbReference>
<dbReference type="GO" id="GO:0015995">
    <property type="term" value="P:chlorophyll biosynthetic process"/>
    <property type="evidence" value="ECO:0007669"/>
    <property type="project" value="InterPro"/>
</dbReference>
<organism evidence="3 4">
    <name type="scientific">Bathycoccus prasinos</name>
    <dbReference type="NCBI Taxonomy" id="41875"/>
    <lineage>
        <taxon>Eukaryota</taxon>
        <taxon>Viridiplantae</taxon>
        <taxon>Chlorophyta</taxon>
        <taxon>Mamiellophyceae</taxon>
        <taxon>Mamiellales</taxon>
        <taxon>Bathycoccaceae</taxon>
        <taxon>Bathycoccus</taxon>
    </lineage>
</organism>
<proteinExistence type="predicted"/>
<dbReference type="KEGG" id="bpg:Bathy05g04940"/>
<evidence type="ECO:0000313" key="4">
    <source>
        <dbReference type="Proteomes" id="UP000198341"/>
    </source>
</evidence>
<dbReference type="GeneID" id="19015997"/>
<accession>K8EES1</accession>
<dbReference type="InterPro" id="IPR044243">
    <property type="entry name" value="FLU"/>
</dbReference>
<feature type="region of interest" description="Disordered" evidence="2">
    <location>
        <begin position="21"/>
        <end position="81"/>
    </location>
</feature>
<feature type="coiled-coil region" evidence="1">
    <location>
        <begin position="241"/>
        <end position="268"/>
    </location>
</feature>
<sequence length="369" mass="40021">MSSGIVSAQMHCCGAAKLNTKQSAAARKPMVVSKKSSSSIKFAVKARSSSSLTTSSSSIDINNNKKEDKEEEEKGERESDALSKSLKKAFVTATASLVLAVAGVPQEPVAAAPLDVTNKISINGPARYLPSELTKPDPIFEEDFNVSFAGLKVDHKILVSTIILGQAIGFAGAIAGGLEAKKRAQEITQLNKSLLEVNGKIKKELRREKQSKTPGVDMSIDSDGDEYVEKILMLLRSGKAMLKMDESKEKLEEALGKFEEAYALIIAESGKEKLNVPWKAERKALKGIAAAASRLGSTAKSLEMTKKVLNLALEHKDMAEITDNYGKIADLYTELDQLESAQTYYDLYFNALDNEYGFSAEKNTQAVAR</sequence>
<evidence type="ECO:0000313" key="3">
    <source>
        <dbReference type="EMBL" id="CCO16444.1"/>
    </source>
</evidence>
<keyword evidence="4" id="KW-1185">Reference proteome</keyword>
<dbReference type="RefSeq" id="XP_007512886.1">
    <property type="nucleotide sequence ID" value="XM_007512824.1"/>
</dbReference>
<dbReference type="InterPro" id="IPR011990">
    <property type="entry name" value="TPR-like_helical_dom_sf"/>
</dbReference>
<dbReference type="eggNOG" id="ENOG502QTEG">
    <property type="taxonomic scope" value="Eukaryota"/>
</dbReference>
<gene>
    <name evidence="3" type="ORF">Bathy05g04940</name>
</gene>
<dbReference type="SUPFAM" id="SSF48452">
    <property type="entry name" value="TPR-like"/>
    <property type="match status" value="1"/>
</dbReference>
<dbReference type="OrthoDB" id="286233at2759"/>
<dbReference type="Gene3D" id="1.25.40.10">
    <property type="entry name" value="Tetratricopeptide repeat domain"/>
    <property type="match status" value="1"/>
</dbReference>
<dbReference type="EMBL" id="FO082274">
    <property type="protein sequence ID" value="CCO16444.1"/>
    <property type="molecule type" value="Genomic_DNA"/>
</dbReference>
<feature type="compositionally biased region" description="Low complexity" evidence="2">
    <location>
        <begin position="48"/>
        <end position="58"/>
    </location>
</feature>